<evidence type="ECO:0000313" key="2">
    <source>
        <dbReference type="EMBL" id="WVY95284.1"/>
    </source>
</evidence>
<proteinExistence type="predicted"/>
<sequence>MKPIANYRILEPINCKRFEGTVHIIQGNSHSHLTSFPNFTSIRGYDAVDPIVRSPLQLHQVLMDLGCWLVLSALDVALMHALMAVLASPDKWFYTIHGAYDENAFKKCQKCMCCCCPG</sequence>
<feature type="transmembrane region" description="Helical" evidence="1">
    <location>
        <begin position="65"/>
        <end position="87"/>
    </location>
</feature>
<gene>
    <name evidence="2" type="ORF">V8G54_034372</name>
</gene>
<reference evidence="2 3" key="1">
    <citation type="journal article" date="2023" name="Life. Sci Alliance">
        <title>Evolutionary insights into 3D genome organization and epigenetic landscape of Vigna mungo.</title>
        <authorList>
            <person name="Junaid A."/>
            <person name="Singh B."/>
            <person name="Bhatia S."/>
        </authorList>
    </citation>
    <scope>NUCLEOTIDE SEQUENCE [LARGE SCALE GENOMIC DNA]</scope>
    <source>
        <strain evidence="2">Urdbean</strain>
    </source>
</reference>
<evidence type="ECO:0000256" key="1">
    <source>
        <dbReference type="SAM" id="Phobius"/>
    </source>
</evidence>
<accession>A0AAQ3MR27</accession>
<dbReference type="Proteomes" id="UP001374535">
    <property type="component" value="Chromosome 10"/>
</dbReference>
<keyword evidence="1" id="KW-1133">Transmembrane helix</keyword>
<keyword evidence="3" id="KW-1185">Reference proteome</keyword>
<evidence type="ECO:0000313" key="3">
    <source>
        <dbReference type="Proteomes" id="UP001374535"/>
    </source>
</evidence>
<organism evidence="2 3">
    <name type="scientific">Vigna mungo</name>
    <name type="common">Black gram</name>
    <name type="synonym">Phaseolus mungo</name>
    <dbReference type="NCBI Taxonomy" id="3915"/>
    <lineage>
        <taxon>Eukaryota</taxon>
        <taxon>Viridiplantae</taxon>
        <taxon>Streptophyta</taxon>
        <taxon>Embryophyta</taxon>
        <taxon>Tracheophyta</taxon>
        <taxon>Spermatophyta</taxon>
        <taxon>Magnoliopsida</taxon>
        <taxon>eudicotyledons</taxon>
        <taxon>Gunneridae</taxon>
        <taxon>Pentapetalae</taxon>
        <taxon>rosids</taxon>
        <taxon>fabids</taxon>
        <taxon>Fabales</taxon>
        <taxon>Fabaceae</taxon>
        <taxon>Papilionoideae</taxon>
        <taxon>50 kb inversion clade</taxon>
        <taxon>NPAAA clade</taxon>
        <taxon>indigoferoid/millettioid clade</taxon>
        <taxon>Phaseoleae</taxon>
        <taxon>Vigna</taxon>
    </lineage>
</organism>
<protein>
    <submittedName>
        <fullName evidence="2">Uncharacterized protein</fullName>
    </submittedName>
</protein>
<keyword evidence="1" id="KW-0472">Membrane</keyword>
<keyword evidence="1" id="KW-0812">Transmembrane</keyword>
<dbReference type="AlphaFoldDB" id="A0AAQ3MR27"/>
<dbReference type="EMBL" id="CP144691">
    <property type="protein sequence ID" value="WVY95284.1"/>
    <property type="molecule type" value="Genomic_DNA"/>
</dbReference>
<name>A0AAQ3MR27_VIGMU</name>